<organism evidence="3 4">
    <name type="scientific">Apiospora kogelbergensis</name>
    <dbReference type="NCBI Taxonomy" id="1337665"/>
    <lineage>
        <taxon>Eukaryota</taxon>
        <taxon>Fungi</taxon>
        <taxon>Dikarya</taxon>
        <taxon>Ascomycota</taxon>
        <taxon>Pezizomycotina</taxon>
        <taxon>Sordariomycetes</taxon>
        <taxon>Xylariomycetidae</taxon>
        <taxon>Amphisphaeriales</taxon>
        <taxon>Apiosporaceae</taxon>
        <taxon>Apiospora</taxon>
    </lineage>
</organism>
<comment type="caution">
    <text evidence="3">The sequence shown here is derived from an EMBL/GenBank/DDBJ whole genome shotgun (WGS) entry which is preliminary data.</text>
</comment>
<accession>A0AAW0R4X6</accession>
<dbReference type="Pfam" id="PF08881">
    <property type="entry name" value="CVNH"/>
    <property type="match status" value="1"/>
</dbReference>
<keyword evidence="1" id="KW-0732">Signal</keyword>
<dbReference type="EMBL" id="JAQQWP010000003">
    <property type="protein sequence ID" value="KAK8124025.1"/>
    <property type="molecule type" value="Genomic_DNA"/>
</dbReference>
<evidence type="ECO:0000313" key="4">
    <source>
        <dbReference type="Proteomes" id="UP001392437"/>
    </source>
</evidence>
<dbReference type="SUPFAM" id="SSF51322">
    <property type="entry name" value="Cyanovirin-N"/>
    <property type="match status" value="1"/>
</dbReference>
<feature type="chain" id="PRO_5044013153" description="Cyanovirin-N domain-containing protein" evidence="1">
    <location>
        <begin position="27"/>
        <end position="138"/>
    </location>
</feature>
<sequence length="138" mass="15005">MLAKRFPASSISVFVVSLMLSPQAAAENFGASCEMDTVKVSGRTMTGACHDVSGALVCSKLDMNTCLTNAHGQLESPGEGYFYSCRDCSNGKTTSGLFLDDPAFLHCDCSAGNNSWDWPTAVIDMSKSFRTAFWYRWD</sequence>
<protein>
    <recommendedName>
        <fullName evidence="2">Cyanovirin-N domain-containing protein</fullName>
    </recommendedName>
</protein>
<dbReference type="InterPro" id="IPR036673">
    <property type="entry name" value="Cyanovirin-N_sf"/>
</dbReference>
<feature type="domain" description="Cyanovirin-N" evidence="2">
    <location>
        <begin position="29"/>
        <end position="120"/>
    </location>
</feature>
<dbReference type="AlphaFoldDB" id="A0AAW0R4X6"/>
<feature type="signal peptide" evidence="1">
    <location>
        <begin position="1"/>
        <end position="26"/>
    </location>
</feature>
<proteinExistence type="predicted"/>
<evidence type="ECO:0000256" key="1">
    <source>
        <dbReference type="SAM" id="SignalP"/>
    </source>
</evidence>
<reference evidence="3 4" key="1">
    <citation type="submission" date="2023-01" db="EMBL/GenBank/DDBJ databases">
        <title>Analysis of 21 Apiospora genomes using comparative genomics revels a genus with tremendous synthesis potential of carbohydrate active enzymes and secondary metabolites.</title>
        <authorList>
            <person name="Sorensen T."/>
        </authorList>
    </citation>
    <scope>NUCLEOTIDE SEQUENCE [LARGE SCALE GENOMIC DNA]</scope>
    <source>
        <strain evidence="3 4">CBS 117206</strain>
    </source>
</reference>
<gene>
    <name evidence="3" type="ORF">PG999_003943</name>
</gene>
<name>A0AAW0R4X6_9PEZI</name>
<dbReference type="Gene3D" id="2.30.60.10">
    <property type="entry name" value="Cyanovirin-N"/>
    <property type="match status" value="1"/>
</dbReference>
<dbReference type="InterPro" id="IPR011058">
    <property type="entry name" value="Cyanovirin-N"/>
</dbReference>
<evidence type="ECO:0000313" key="3">
    <source>
        <dbReference type="EMBL" id="KAK8124025.1"/>
    </source>
</evidence>
<evidence type="ECO:0000259" key="2">
    <source>
        <dbReference type="Pfam" id="PF08881"/>
    </source>
</evidence>
<dbReference type="Proteomes" id="UP001392437">
    <property type="component" value="Unassembled WGS sequence"/>
</dbReference>
<keyword evidence="4" id="KW-1185">Reference proteome</keyword>